<feature type="region of interest" description="Disordered" evidence="9">
    <location>
        <begin position="269"/>
        <end position="334"/>
    </location>
</feature>
<dbReference type="InterPro" id="IPR025605">
    <property type="entry name" value="OST-HTH/LOTUS_dom"/>
</dbReference>
<reference evidence="12" key="2">
    <citation type="submission" date="2025-09" db="UniProtKB">
        <authorList>
            <consortium name="Ensembl"/>
        </authorList>
    </citation>
    <scope>IDENTIFICATION</scope>
</reference>
<feature type="domain" description="HTH OST-type" evidence="11">
    <location>
        <begin position="374"/>
        <end position="450"/>
    </location>
</feature>
<dbReference type="GO" id="GO:0030154">
    <property type="term" value="P:cell differentiation"/>
    <property type="evidence" value="ECO:0007669"/>
    <property type="project" value="UniProtKB-KW"/>
</dbReference>
<dbReference type="SUPFAM" id="SSF63748">
    <property type="entry name" value="Tudor/PWWP/MBT"/>
    <property type="match status" value="1"/>
</dbReference>
<keyword evidence="5" id="KW-0963">Cytoplasm</keyword>
<accession>A0A3Q3W072</accession>
<evidence type="ECO:0000256" key="2">
    <source>
        <dbReference type="ARBA" id="ARBA00010384"/>
    </source>
</evidence>
<comment type="similarity">
    <text evidence="2">Belongs to the TDRD5 family.</text>
</comment>
<evidence type="ECO:0000256" key="5">
    <source>
        <dbReference type="ARBA" id="ARBA00022490"/>
    </source>
</evidence>
<dbReference type="PANTHER" id="PTHR22948">
    <property type="entry name" value="TUDOR DOMAIN CONTAINING PROTEIN"/>
    <property type="match status" value="1"/>
</dbReference>
<keyword evidence="6" id="KW-0677">Repeat</keyword>
<evidence type="ECO:0000256" key="4">
    <source>
        <dbReference type="ARBA" id="ARBA00022473"/>
    </source>
</evidence>
<dbReference type="Gene3D" id="2.40.50.90">
    <property type="match status" value="1"/>
</dbReference>
<dbReference type="Proteomes" id="UP000261620">
    <property type="component" value="Unplaced"/>
</dbReference>
<dbReference type="GO" id="GO:0005737">
    <property type="term" value="C:cytoplasm"/>
    <property type="evidence" value="ECO:0007669"/>
    <property type="project" value="UniProtKB-SubCell"/>
</dbReference>
<dbReference type="PANTHER" id="PTHR22948:SF19">
    <property type="entry name" value="TUDOR DOMAIN-CONTAINING PROTEIN 5"/>
    <property type="match status" value="1"/>
</dbReference>
<dbReference type="Ensembl" id="ENSMMOT00000009426.1">
    <property type="protein sequence ID" value="ENSMMOP00000009261.1"/>
    <property type="gene ID" value="ENSMMOG00000007174.1"/>
</dbReference>
<keyword evidence="4" id="KW-0217">Developmental protein</keyword>
<dbReference type="GO" id="GO:0007283">
    <property type="term" value="P:spermatogenesis"/>
    <property type="evidence" value="ECO:0007669"/>
    <property type="project" value="UniProtKB-KW"/>
</dbReference>
<keyword evidence="8" id="KW-0744">Spermatogenesis</keyword>
<feature type="domain" description="HTH OST-type" evidence="11">
    <location>
        <begin position="186"/>
        <end position="262"/>
    </location>
</feature>
<evidence type="ECO:0000259" key="10">
    <source>
        <dbReference type="PROSITE" id="PS50304"/>
    </source>
</evidence>
<sequence>IGRRPCGTHQGQGGRKEGLKREKFRLIESSQKYKSVNLFQDYVTFVLLLYFHISQDKMNHTDILQRLKKDIRSLLVCSKLGLEPEQLKCDYVSMLGHPIPLKQLGFRNIMDMVKEMPDVVSVHLMADSRIRLKAVGDEMTRNIEELVAKQRTSKSDRMVRKGHVSYFPPRYCYMPSALVLPRRGHVPPAVPAQLRVHLRMLLSQGPIRSSDLEFCFLRRFGYPLCPKNYGFYSIGEMLVAASDLIVIQQSRMGSVVALRVLPKPPCGPPFLPRKSGPIKSVPWRSDEMTSTGPDTSTQTPKELQAEVQGQLNKPSAETAAHKQSTVNNKPEMVETNQKAGPDLCQECQLFAKRLLKLEEELCQQILENGVAGTISQDLKEKLRKVVSQSSGGLSVHDLPAEYKRLYDEDLPLLQSGFVSVTELISAMGDTFDLKPAENDSGQNWIVMDIQDRDMIQSGSKETESLGNGVSFSCGESPWEGKLKGDGDENVIVPCNSTVPLDALRSQRLKQPMRLGPRALIEVLVEQVESPGRFYISFCNSEEVRAKEDMMIEMRRCYTCPEVSERYRLPEHYVRQGQVCCLSPEGIWFYRVVIHQVISPTRVQVYYVDFGNIAVVQSTSLKFLKSCFSVLPAQAVPSSLAGIKPATGSWTAEATASFHKLCSQHPLVGILDCYIGDVLQLYLCDTHTDNDIYVHSVLLSQGHGKSCSSAASAALCVQMNPVSLYLGEGKVYLPDVDDDTVSSHKPPNKLEKPVSTFTMVEDEEKDPPALELIEDSWDVQV</sequence>
<keyword evidence="7" id="KW-0221">Differentiation</keyword>
<feature type="domain" description="HTH OST-type" evidence="11">
    <location>
        <begin position="63"/>
        <end position="136"/>
    </location>
</feature>
<dbReference type="OMA" id="QFYIHIC"/>
<evidence type="ECO:0000256" key="1">
    <source>
        <dbReference type="ARBA" id="ARBA00004496"/>
    </source>
</evidence>
<dbReference type="InterPro" id="IPR041966">
    <property type="entry name" value="LOTUS-like"/>
</dbReference>
<reference evidence="12" key="1">
    <citation type="submission" date="2025-08" db="UniProtKB">
        <authorList>
            <consortium name="Ensembl"/>
        </authorList>
    </citation>
    <scope>IDENTIFICATION</scope>
</reference>
<dbReference type="Gene3D" id="3.30.420.610">
    <property type="entry name" value="LOTUS domain-like"/>
    <property type="match status" value="3"/>
</dbReference>
<feature type="compositionally biased region" description="Polar residues" evidence="9">
    <location>
        <begin position="288"/>
        <end position="334"/>
    </location>
</feature>
<dbReference type="STRING" id="94237.ENSMMOP00000009261"/>
<organism evidence="12 13">
    <name type="scientific">Mola mola</name>
    <name type="common">Ocean sunfish</name>
    <name type="synonym">Tetraodon mola</name>
    <dbReference type="NCBI Taxonomy" id="94237"/>
    <lineage>
        <taxon>Eukaryota</taxon>
        <taxon>Metazoa</taxon>
        <taxon>Chordata</taxon>
        <taxon>Craniata</taxon>
        <taxon>Vertebrata</taxon>
        <taxon>Euteleostomi</taxon>
        <taxon>Actinopterygii</taxon>
        <taxon>Neopterygii</taxon>
        <taxon>Teleostei</taxon>
        <taxon>Neoteleostei</taxon>
        <taxon>Acanthomorphata</taxon>
        <taxon>Eupercaria</taxon>
        <taxon>Tetraodontiformes</taxon>
        <taxon>Molidae</taxon>
        <taxon>Mola</taxon>
    </lineage>
</organism>
<evidence type="ECO:0000259" key="11">
    <source>
        <dbReference type="PROSITE" id="PS51644"/>
    </source>
</evidence>
<evidence type="ECO:0000256" key="3">
    <source>
        <dbReference type="ARBA" id="ARBA00013420"/>
    </source>
</evidence>
<dbReference type="InterPro" id="IPR050621">
    <property type="entry name" value="Tudor_domain_containing"/>
</dbReference>
<proteinExistence type="inferred from homology"/>
<evidence type="ECO:0000256" key="6">
    <source>
        <dbReference type="ARBA" id="ARBA00022737"/>
    </source>
</evidence>
<dbReference type="InterPro" id="IPR002999">
    <property type="entry name" value="Tudor"/>
</dbReference>
<comment type="subcellular location">
    <subcellularLocation>
        <location evidence="1">Cytoplasm</location>
    </subcellularLocation>
</comment>
<evidence type="ECO:0000256" key="9">
    <source>
        <dbReference type="SAM" id="MobiDB-lite"/>
    </source>
</evidence>
<evidence type="ECO:0000313" key="12">
    <source>
        <dbReference type="Ensembl" id="ENSMMOP00000009261.1"/>
    </source>
</evidence>
<dbReference type="PROSITE" id="PS50304">
    <property type="entry name" value="TUDOR"/>
    <property type="match status" value="1"/>
</dbReference>
<evidence type="ECO:0000256" key="7">
    <source>
        <dbReference type="ARBA" id="ARBA00022782"/>
    </source>
</evidence>
<evidence type="ECO:0000256" key="8">
    <source>
        <dbReference type="ARBA" id="ARBA00022871"/>
    </source>
</evidence>
<feature type="domain" description="Tudor" evidence="10">
    <location>
        <begin position="572"/>
        <end position="630"/>
    </location>
</feature>
<dbReference type="Pfam" id="PF00567">
    <property type="entry name" value="TUDOR"/>
    <property type="match status" value="1"/>
</dbReference>
<dbReference type="PROSITE" id="PS51644">
    <property type="entry name" value="HTH_OST"/>
    <property type="match status" value="3"/>
</dbReference>
<evidence type="ECO:0000313" key="13">
    <source>
        <dbReference type="Proteomes" id="UP000261620"/>
    </source>
</evidence>
<dbReference type="Gene3D" id="2.30.30.140">
    <property type="match status" value="1"/>
</dbReference>
<dbReference type="InterPro" id="IPR035437">
    <property type="entry name" value="SNase_OB-fold_sf"/>
</dbReference>
<dbReference type="AlphaFoldDB" id="A0A3Q3W072"/>
<keyword evidence="13" id="KW-1185">Reference proteome</keyword>
<name>A0A3Q3W072_MOLML</name>
<protein>
    <recommendedName>
        <fullName evidence="3">Tudor domain-containing protein 5</fullName>
    </recommendedName>
</protein>
<dbReference type="Pfam" id="PF12872">
    <property type="entry name" value="OST-HTH"/>
    <property type="match status" value="3"/>
</dbReference>